<sequence>MAQPDLAKVLDAMRRAGMDTSQCKGIIYAPELFDNLLKNVQTSKAMDAFPTLEKAFSTLLTTHGTQGLMPTGGPTLTEDTYHFVPPQVPVDKLPDDFDFKALGNEFFKLRRDAEAVKAYTEGLARNPSPELRLLLRLNRAQVHLRLENFASAYHDSSFVLKELDKGVTGPSQARLKATLRLARAFEGMRHLTLALEHFAKVVELDAGSKEGAEGKKRIERKLRETNEGEYDWRELEKQAKTNMRLDVGDFVGPVKLVKMEGRGGGRGLVATRSIEAGELLIVDKAIVVGEPNPASDPSKAFLFGGQAAWQLSMYQSAQRLASLIKEDPSLEPFVYSLHSKVQPATYDLAFESLDHRQLPQEDDSVQLDKIRLESICSTNGFQRCGESLDRANSALDAGSGLHLRMSLLNHNCVPNTVIQGLRDVKLIRARVPIKEGEEVCLRYIGPMHSRRPYILAGHFPDGCKCAYCLDEALDSPAQVKQRKALLGSDTELGKQVRQFSTLADRTPDFVLCFLDHIARVERTYSAQRVFRLDLIEVYRAMSDMCLYSKVPVMHLAIKYRLASLEAAGLVVDDEQDRIRIVAIPFEDEDSAVSSLLKVASYLARLEGEGKNARRWTLAAFDMSKALYSDDWDRFVERHQADVQKLGLNGLLEECRV</sequence>
<evidence type="ECO:0000259" key="1">
    <source>
        <dbReference type="PROSITE" id="PS50280"/>
    </source>
</evidence>
<evidence type="ECO:0000313" key="2">
    <source>
        <dbReference type="EMBL" id="CDR45173.1"/>
    </source>
</evidence>
<accession>A0A061BBB8</accession>
<dbReference type="CDD" id="cd20071">
    <property type="entry name" value="SET_SMYD"/>
    <property type="match status" value="1"/>
</dbReference>
<dbReference type="InterPro" id="IPR053209">
    <property type="entry name" value="Gramillin-biosynth_MTr"/>
</dbReference>
<dbReference type="EMBL" id="LK052945">
    <property type="protein sequence ID" value="CDR45173.1"/>
    <property type="molecule type" value="Genomic_DNA"/>
</dbReference>
<dbReference type="PROSITE" id="PS50280">
    <property type="entry name" value="SET"/>
    <property type="match status" value="1"/>
</dbReference>
<gene>
    <name evidence="2" type="ORF">RHTO0S_10e06062g</name>
</gene>
<dbReference type="SUPFAM" id="SSF48452">
    <property type="entry name" value="TPR-like"/>
    <property type="match status" value="1"/>
</dbReference>
<proteinExistence type="predicted"/>
<dbReference type="AlphaFoldDB" id="A0A061BBB8"/>
<dbReference type="PANTHER" id="PTHR47643">
    <property type="entry name" value="TPR DOMAIN PROTEIN (AFU_ORTHOLOGUE AFUA_5G12710)"/>
    <property type="match status" value="1"/>
</dbReference>
<dbReference type="OrthoDB" id="5945798at2759"/>
<dbReference type="PANTHER" id="PTHR47643:SF2">
    <property type="entry name" value="TPR DOMAIN PROTEIN (AFU_ORTHOLOGUE AFUA_5G12710)"/>
    <property type="match status" value="1"/>
</dbReference>
<dbReference type="Pfam" id="PF00856">
    <property type="entry name" value="SET"/>
    <property type="match status" value="1"/>
</dbReference>
<dbReference type="InterPro" id="IPR046341">
    <property type="entry name" value="SET_dom_sf"/>
</dbReference>
<dbReference type="Gene3D" id="2.170.270.10">
    <property type="entry name" value="SET domain"/>
    <property type="match status" value="1"/>
</dbReference>
<name>A0A061BBB8_RHOTO</name>
<dbReference type="Gene3D" id="1.25.40.10">
    <property type="entry name" value="Tetratricopeptide repeat domain"/>
    <property type="match status" value="1"/>
</dbReference>
<dbReference type="InterPro" id="IPR019734">
    <property type="entry name" value="TPR_rpt"/>
</dbReference>
<dbReference type="SUPFAM" id="SSF82199">
    <property type="entry name" value="SET domain"/>
    <property type="match status" value="1"/>
</dbReference>
<feature type="domain" description="SET" evidence="1">
    <location>
        <begin position="252"/>
        <end position="444"/>
    </location>
</feature>
<organism evidence="2">
    <name type="scientific">Rhodotorula toruloides</name>
    <name type="common">Yeast</name>
    <name type="synonym">Rhodosporidium toruloides</name>
    <dbReference type="NCBI Taxonomy" id="5286"/>
    <lineage>
        <taxon>Eukaryota</taxon>
        <taxon>Fungi</taxon>
        <taxon>Dikarya</taxon>
        <taxon>Basidiomycota</taxon>
        <taxon>Pucciniomycotina</taxon>
        <taxon>Microbotryomycetes</taxon>
        <taxon>Sporidiobolales</taxon>
        <taxon>Sporidiobolaceae</taxon>
        <taxon>Rhodotorula</taxon>
    </lineage>
</organism>
<dbReference type="InterPro" id="IPR011990">
    <property type="entry name" value="TPR-like_helical_dom_sf"/>
</dbReference>
<dbReference type="InterPro" id="IPR001214">
    <property type="entry name" value="SET_dom"/>
</dbReference>
<protein>
    <submittedName>
        <fullName evidence="2">RHTO0S10e06062g1_1</fullName>
    </submittedName>
</protein>
<reference evidence="2" key="1">
    <citation type="journal article" date="2014" name="Genome Announc.">
        <title>Draft genome sequence of Rhodosporidium toruloides CECT1137, an oleaginous yeast of biotechnological interest.</title>
        <authorList>
            <person name="Morin N."/>
            <person name="Calcas X."/>
            <person name="Devillers H."/>
            <person name="Durrens P."/>
            <person name="Sherman D.J."/>
            <person name="Nicaud J.-M."/>
            <person name="Neuveglise C."/>
        </authorList>
    </citation>
    <scope>NUCLEOTIDE SEQUENCE</scope>
    <source>
        <strain evidence="2">CECT1137</strain>
    </source>
</reference>
<dbReference type="SMART" id="SM00028">
    <property type="entry name" value="TPR"/>
    <property type="match status" value="2"/>
</dbReference>